<dbReference type="FunFam" id="3.40.50.300:FF:000006">
    <property type="entry name" value="DNA-binding transcriptional regulator NtrC"/>
    <property type="match status" value="1"/>
</dbReference>
<gene>
    <name evidence="9" type="primary">ntrX</name>
    <name evidence="9" type="ORF">SCFA_180056</name>
</gene>
<dbReference type="Gene3D" id="3.40.50.2300">
    <property type="match status" value="1"/>
</dbReference>
<dbReference type="EMBL" id="CAADRM010000079">
    <property type="protein sequence ID" value="VFU13372.1"/>
    <property type="molecule type" value="Genomic_DNA"/>
</dbReference>
<dbReference type="Gene3D" id="1.10.10.60">
    <property type="entry name" value="Homeodomain-like"/>
    <property type="match status" value="1"/>
</dbReference>
<evidence type="ECO:0000313" key="9">
    <source>
        <dbReference type="EMBL" id="VFU13372.1"/>
    </source>
</evidence>
<dbReference type="PROSITE" id="PS00676">
    <property type="entry name" value="SIGMA54_INTERACT_2"/>
    <property type="match status" value="1"/>
</dbReference>
<dbReference type="PRINTS" id="PR01590">
    <property type="entry name" value="HTHFIS"/>
</dbReference>
<dbReference type="Gene3D" id="3.40.50.300">
    <property type="entry name" value="P-loop containing nucleotide triphosphate hydrolases"/>
    <property type="match status" value="1"/>
</dbReference>
<dbReference type="FunFam" id="3.40.50.2300:FF:000018">
    <property type="entry name" value="DNA-binding transcriptional regulator NtrC"/>
    <property type="match status" value="1"/>
</dbReference>
<accession>A0A485LZY2</accession>
<organism evidence="9">
    <name type="scientific">anaerobic digester metagenome</name>
    <dbReference type="NCBI Taxonomy" id="1263854"/>
    <lineage>
        <taxon>unclassified sequences</taxon>
        <taxon>metagenomes</taxon>
        <taxon>ecological metagenomes</taxon>
    </lineage>
</organism>
<evidence type="ECO:0000256" key="1">
    <source>
        <dbReference type="ARBA" id="ARBA00022553"/>
    </source>
</evidence>
<dbReference type="Pfam" id="PF00158">
    <property type="entry name" value="Sigma54_activat"/>
    <property type="match status" value="1"/>
</dbReference>
<dbReference type="Pfam" id="PF25601">
    <property type="entry name" value="AAA_lid_14"/>
    <property type="match status" value="1"/>
</dbReference>
<evidence type="ECO:0000256" key="4">
    <source>
        <dbReference type="ARBA" id="ARBA00023015"/>
    </source>
</evidence>
<keyword evidence="4" id="KW-0805">Transcription regulation</keyword>
<dbReference type="SMART" id="SM00448">
    <property type="entry name" value="REC"/>
    <property type="match status" value="1"/>
</dbReference>
<evidence type="ECO:0000256" key="3">
    <source>
        <dbReference type="ARBA" id="ARBA00022840"/>
    </source>
</evidence>
<dbReference type="SUPFAM" id="SSF52172">
    <property type="entry name" value="CheY-like"/>
    <property type="match status" value="1"/>
</dbReference>
<dbReference type="AlphaFoldDB" id="A0A485LZY2"/>
<dbReference type="Gene3D" id="1.10.8.60">
    <property type="match status" value="1"/>
</dbReference>
<dbReference type="InterPro" id="IPR025944">
    <property type="entry name" value="Sigma_54_int_dom_CS"/>
</dbReference>
<dbReference type="GO" id="GO:0043565">
    <property type="term" value="F:sequence-specific DNA binding"/>
    <property type="evidence" value="ECO:0007669"/>
    <property type="project" value="InterPro"/>
</dbReference>
<evidence type="ECO:0000256" key="6">
    <source>
        <dbReference type="ARBA" id="ARBA00023163"/>
    </source>
</evidence>
<name>A0A485LZY2_9ZZZZ</name>
<dbReference type="InterPro" id="IPR025943">
    <property type="entry name" value="Sigma_54_int_dom_ATP-bd_2"/>
</dbReference>
<dbReference type="SUPFAM" id="SSF52540">
    <property type="entry name" value="P-loop containing nucleoside triphosphate hydrolases"/>
    <property type="match status" value="1"/>
</dbReference>
<dbReference type="InterPro" id="IPR001789">
    <property type="entry name" value="Sig_transdc_resp-reg_receiver"/>
</dbReference>
<dbReference type="GO" id="GO:0006355">
    <property type="term" value="P:regulation of DNA-templated transcription"/>
    <property type="evidence" value="ECO:0007669"/>
    <property type="project" value="InterPro"/>
</dbReference>
<keyword evidence="1" id="KW-0597">Phosphoprotein</keyword>
<dbReference type="Pfam" id="PF00072">
    <property type="entry name" value="Response_reg"/>
    <property type="match status" value="1"/>
</dbReference>
<reference evidence="9" key="1">
    <citation type="submission" date="2019-03" db="EMBL/GenBank/DDBJ databases">
        <authorList>
            <person name="Hao L."/>
        </authorList>
    </citation>
    <scope>NUCLEOTIDE SEQUENCE</scope>
</reference>
<dbReference type="InterPro" id="IPR009057">
    <property type="entry name" value="Homeodomain-like_sf"/>
</dbReference>
<feature type="domain" description="Sigma-54 factor interaction" evidence="7">
    <location>
        <begin position="140"/>
        <end position="369"/>
    </location>
</feature>
<dbReference type="GO" id="GO:0005524">
    <property type="term" value="F:ATP binding"/>
    <property type="evidence" value="ECO:0007669"/>
    <property type="project" value="UniProtKB-KW"/>
</dbReference>
<dbReference type="PROSITE" id="PS50045">
    <property type="entry name" value="SIGMA54_INTERACT_4"/>
    <property type="match status" value="1"/>
</dbReference>
<protein>
    <submittedName>
        <fullName evidence="9">Nitrogen assimilation regulatory protein NtrX</fullName>
    </submittedName>
</protein>
<dbReference type="PROSITE" id="PS00688">
    <property type="entry name" value="SIGMA54_INTERACT_3"/>
    <property type="match status" value="1"/>
</dbReference>
<dbReference type="PANTHER" id="PTHR32071:SF17">
    <property type="entry name" value="TRANSCRIPTIONAL REGULATOR (NTRC FAMILY)"/>
    <property type="match status" value="1"/>
</dbReference>
<feature type="domain" description="Response regulatory" evidence="8">
    <location>
        <begin position="4"/>
        <end position="118"/>
    </location>
</feature>
<dbReference type="PANTHER" id="PTHR32071">
    <property type="entry name" value="TRANSCRIPTIONAL REGULATORY PROTEIN"/>
    <property type="match status" value="1"/>
</dbReference>
<dbReference type="InterPro" id="IPR027417">
    <property type="entry name" value="P-loop_NTPase"/>
</dbReference>
<dbReference type="SUPFAM" id="SSF46689">
    <property type="entry name" value="Homeodomain-like"/>
    <property type="match status" value="1"/>
</dbReference>
<dbReference type="InterPro" id="IPR058031">
    <property type="entry name" value="AAA_lid_NorR"/>
</dbReference>
<dbReference type="Pfam" id="PF02954">
    <property type="entry name" value="HTH_8"/>
    <property type="match status" value="1"/>
</dbReference>
<dbReference type="InterPro" id="IPR002197">
    <property type="entry name" value="HTH_Fis"/>
</dbReference>
<evidence type="ECO:0000259" key="8">
    <source>
        <dbReference type="PROSITE" id="PS50110"/>
    </source>
</evidence>
<dbReference type="SMART" id="SM00382">
    <property type="entry name" value="AAA"/>
    <property type="match status" value="1"/>
</dbReference>
<keyword evidence="3" id="KW-0067">ATP-binding</keyword>
<dbReference type="GO" id="GO:0000160">
    <property type="term" value="P:phosphorelay signal transduction system"/>
    <property type="evidence" value="ECO:0007669"/>
    <property type="project" value="InterPro"/>
</dbReference>
<dbReference type="CDD" id="cd17550">
    <property type="entry name" value="REC_NtrX-like"/>
    <property type="match status" value="1"/>
</dbReference>
<dbReference type="PROSITE" id="PS50110">
    <property type="entry name" value="RESPONSE_REGULATORY"/>
    <property type="match status" value="1"/>
</dbReference>
<keyword evidence="2" id="KW-0547">Nucleotide-binding</keyword>
<dbReference type="InterPro" id="IPR003593">
    <property type="entry name" value="AAA+_ATPase"/>
</dbReference>
<evidence type="ECO:0000259" key="7">
    <source>
        <dbReference type="PROSITE" id="PS50045"/>
    </source>
</evidence>
<evidence type="ECO:0000256" key="5">
    <source>
        <dbReference type="ARBA" id="ARBA00023125"/>
    </source>
</evidence>
<dbReference type="InterPro" id="IPR002078">
    <property type="entry name" value="Sigma_54_int"/>
</dbReference>
<keyword evidence="6" id="KW-0804">Transcription</keyword>
<evidence type="ECO:0000256" key="2">
    <source>
        <dbReference type="ARBA" id="ARBA00022741"/>
    </source>
</evidence>
<proteinExistence type="predicted"/>
<keyword evidence="5" id="KW-0238">DNA-binding</keyword>
<dbReference type="InterPro" id="IPR011006">
    <property type="entry name" value="CheY-like_superfamily"/>
</dbReference>
<dbReference type="CDD" id="cd00009">
    <property type="entry name" value="AAA"/>
    <property type="match status" value="1"/>
</dbReference>
<sequence length="450" mass="50701">MKRSILIVDDEESIRFSLKGGLEDEGYHTLLAANGEEAVQVIERNEIDLILLDIWMPGKDGLQILEELNKSGYRIPVIIMTGHGSIDTAVRATRLGALDFIEKPLDLNKIIITINNTLHLRALEEENALLRMKAQKDDEIVGNSPAIRKLKEQIDRAAPSDAWVLILGENGTGKELVARRLHKKSQRNKQPFVEVNCAAIPQELIESELFGHEKGAFTGATERRRGKFDLANNGTLFLDEIGDMSLPTQAKILRILQEQRFERVGGSQTIQVDVRVLTATNKDLEKEIEAGRFRQDLYYRLNVIPIYVPRLADRKDDIPELVEHFLKMYASLKGGKKKTMTEGAVKKLMQHDWPGNVRELKNIVERLVIMTPGDTITADDILPLSSRSSSETDKLIDIPLLKDARAQFEKMFIENKLKECGYNISKTADLIGVERSNLHRKIKGLGIDVG</sequence>